<dbReference type="Gene3D" id="1.10.150.240">
    <property type="entry name" value="Putative phosphatase, domain 2"/>
    <property type="match status" value="1"/>
</dbReference>
<dbReference type="InterPro" id="IPR036412">
    <property type="entry name" value="HAD-like_sf"/>
</dbReference>
<organism evidence="1 2">
    <name type="scientific">Kaistia soli DSM 19436</name>
    <dbReference type="NCBI Taxonomy" id="1122133"/>
    <lineage>
        <taxon>Bacteria</taxon>
        <taxon>Pseudomonadati</taxon>
        <taxon>Pseudomonadota</taxon>
        <taxon>Alphaproteobacteria</taxon>
        <taxon>Hyphomicrobiales</taxon>
        <taxon>Kaistiaceae</taxon>
        <taxon>Kaistia</taxon>
    </lineage>
</organism>
<sequence length="209" mass="23550">MPDSTPEIRHIVFDIGNVLIQWNPELLYRRLIPDDGERAAFLAEVCTHDWNLEQDRGRSWADAEAEAIALHPHGADHIRAWRKHWHEMVPGPIEESAAILEALIAEGYDVTALTNFAEDTFIEAQTRFPYLATFRGITVSGKIRLVKPDVAIYHHHAETLALDPAATLFFDDMPANIEAARAAGWNAERFIDPATMRADLARYGISVRT</sequence>
<dbReference type="SUPFAM" id="SSF56784">
    <property type="entry name" value="HAD-like"/>
    <property type="match status" value="1"/>
</dbReference>
<dbReference type="PRINTS" id="PR00413">
    <property type="entry name" value="HADHALOGNASE"/>
</dbReference>
<dbReference type="RefSeq" id="WP_073051449.1">
    <property type="nucleotide sequence ID" value="NZ_FQUP01000001.1"/>
</dbReference>
<evidence type="ECO:0000313" key="2">
    <source>
        <dbReference type="Proteomes" id="UP000184485"/>
    </source>
</evidence>
<dbReference type="AlphaFoldDB" id="A0A1M4VSL2"/>
<dbReference type="OrthoDB" id="9807742at2"/>
<dbReference type="InterPro" id="IPR023214">
    <property type="entry name" value="HAD_sf"/>
</dbReference>
<dbReference type="SFLD" id="SFLDG01129">
    <property type="entry name" value="C1.5:_HAD__Beta-PGM__Phosphata"/>
    <property type="match status" value="1"/>
</dbReference>
<reference evidence="1 2" key="1">
    <citation type="submission" date="2016-11" db="EMBL/GenBank/DDBJ databases">
        <authorList>
            <person name="Jaros S."/>
            <person name="Januszkiewicz K."/>
            <person name="Wedrychowicz H."/>
        </authorList>
    </citation>
    <scope>NUCLEOTIDE SEQUENCE [LARGE SCALE GENOMIC DNA]</scope>
    <source>
        <strain evidence="1 2">DSM 19436</strain>
    </source>
</reference>
<dbReference type="InterPro" id="IPR023198">
    <property type="entry name" value="PGP-like_dom2"/>
</dbReference>
<dbReference type="CDD" id="cd02603">
    <property type="entry name" value="HAD_sEH-N_like"/>
    <property type="match status" value="1"/>
</dbReference>
<evidence type="ECO:0000313" key="1">
    <source>
        <dbReference type="EMBL" id="SHE71959.1"/>
    </source>
</evidence>
<keyword evidence="2" id="KW-1185">Reference proteome</keyword>
<dbReference type="Proteomes" id="UP000184485">
    <property type="component" value="Unassembled WGS sequence"/>
</dbReference>
<dbReference type="InterPro" id="IPR006439">
    <property type="entry name" value="HAD-SF_hydro_IA"/>
</dbReference>
<dbReference type="NCBIfam" id="TIGR01509">
    <property type="entry name" value="HAD-SF-IA-v3"/>
    <property type="match status" value="1"/>
</dbReference>
<dbReference type="EMBL" id="FQUP01000001">
    <property type="protein sequence ID" value="SHE71959.1"/>
    <property type="molecule type" value="Genomic_DNA"/>
</dbReference>
<dbReference type="SFLD" id="SFLDS00003">
    <property type="entry name" value="Haloacid_Dehalogenase"/>
    <property type="match status" value="1"/>
</dbReference>
<gene>
    <name evidence="1" type="ORF">SAMN02745157_0784</name>
</gene>
<accession>A0A1M4VSL2</accession>
<dbReference type="PANTHER" id="PTHR43611:SF3">
    <property type="entry name" value="FLAVIN MONONUCLEOTIDE HYDROLASE 1, CHLOROPLATIC"/>
    <property type="match status" value="1"/>
</dbReference>
<proteinExistence type="predicted"/>
<dbReference type="PANTHER" id="PTHR43611">
    <property type="entry name" value="ALPHA-D-GLUCOSE 1-PHOSPHATE PHOSPHATASE"/>
    <property type="match status" value="1"/>
</dbReference>
<protein>
    <submittedName>
        <fullName evidence="1">2-haloacid dehalogenase</fullName>
    </submittedName>
</protein>
<dbReference type="InterPro" id="IPR041492">
    <property type="entry name" value="HAD_2"/>
</dbReference>
<dbReference type="STRING" id="1122133.SAMN02745157_0784"/>
<dbReference type="Pfam" id="PF13419">
    <property type="entry name" value="HAD_2"/>
    <property type="match status" value="1"/>
</dbReference>
<dbReference type="Gene3D" id="3.40.50.1000">
    <property type="entry name" value="HAD superfamily/HAD-like"/>
    <property type="match status" value="1"/>
</dbReference>
<name>A0A1M4VSL2_9HYPH</name>